<evidence type="ECO:0000256" key="3">
    <source>
        <dbReference type="ARBA" id="ARBA00022989"/>
    </source>
</evidence>
<dbReference type="EMBL" id="AECS01000037">
    <property type="protein sequence ID" value="EFQ03864.1"/>
    <property type="molecule type" value="Genomic_DNA"/>
</dbReference>
<dbReference type="Proteomes" id="UP000003195">
    <property type="component" value="Unassembled WGS sequence"/>
</dbReference>
<keyword evidence="2 5" id="KW-0812">Transmembrane</keyword>
<dbReference type="GO" id="GO:0009306">
    <property type="term" value="P:protein secretion"/>
    <property type="evidence" value="ECO:0007669"/>
    <property type="project" value="InterPro"/>
</dbReference>
<feature type="transmembrane region" description="Helical" evidence="5">
    <location>
        <begin position="7"/>
        <end position="25"/>
    </location>
</feature>
<dbReference type="InterPro" id="IPR007452">
    <property type="entry name" value="TamB_C"/>
</dbReference>
<gene>
    <name evidence="7" type="ORF">HMPREF9429_01047</name>
</gene>
<dbReference type="STRING" id="706434.HMPREF9429_01047"/>
<reference evidence="7 8" key="1">
    <citation type="submission" date="2010-08" db="EMBL/GenBank/DDBJ databases">
        <authorList>
            <person name="Weinstock G."/>
            <person name="Sodergren E."/>
            <person name="Clifton S."/>
            <person name="Fulton L."/>
            <person name="Fulton B."/>
            <person name="Courtney L."/>
            <person name="Fronick C."/>
            <person name="Harrison M."/>
            <person name="Strong C."/>
            <person name="Farmer C."/>
            <person name="Delahaunty K."/>
            <person name="Markovic C."/>
            <person name="Hall O."/>
            <person name="Minx P."/>
            <person name="Tomlinson C."/>
            <person name="Mitreva M."/>
            <person name="Hou S."/>
            <person name="Chen J."/>
            <person name="Wollam A."/>
            <person name="Pepin K.H."/>
            <person name="Johnson M."/>
            <person name="Bhonagiri V."/>
            <person name="Zhang X."/>
            <person name="Suruliraj S."/>
            <person name="Warren W."/>
            <person name="Chinwalla A."/>
            <person name="Mardis E.R."/>
            <person name="Wilson R.K."/>
        </authorList>
    </citation>
    <scope>NUCLEOTIDE SEQUENCE [LARGE SCALE GENOMIC DNA]</scope>
    <source>
        <strain evidence="7 8">F0359</strain>
    </source>
</reference>
<sequence>MKRHRLFTSVVIIFLVVFGVAFIWMRTALWPRLPQMITSLADEKINGTLTFSDMHISLTGKVVFTDVAVSDAQGRRVLDSEEVDVTINPFKAVVSSLSSGHTAGAVDLVDVKTPVLHVWQNPTDKSWNVTKLFKKQSPDQPMALRSNILIHDGTFRVAPAQGKTAVVEKVNGSVSLADYPSVRGDATASVDGQDVSLSVHYLSARDYDIKVKGSGLSANFAASYVPVDTGVSLTEGGVGEYFLHIRESHDGLFAEGQADLNHLGFVYGDYRVSDVTGQIRLFDTDLHLNDVHAKVNDQAVAVSGLVKINGNVPVFDLKVDADRVDMGALTVGRDVDVSGTAGYHGRLWGTPSDLGLEGKVILNNVTYSGFTVDSAKADVSYIHHVATLQSLEANLYGGTLQADGRWNSESGDIGATLHADSVSVGDMPGVPVGLGAIISGDFIVGGNTNDLNKVVVQGKAQGNGLSYDGIALDGLSTDVHYGNGILQLTRIHGFVGSGTLRGDFAYSFSDKQTDGNLIITGAPLDMFSGLAGADLRGTVSAVVHVSGTEPIWSMDLNAADGAVNGMGFDNIYGNLHGTGRQIVIDDLTYRYKDGSHRAFGSINLDSGILDLQIDTQHARLEQVLQATGKDLTGFTGWVNNTVHISGTTDNPSVEGKVILSYGSVKGYLYDYVQADYRMDNGVWELTNGSVSAYDATVHFSGTVGDRLNLDVDGANLETDRLIHRKDVSLKGALNLQAHVGGTLDNPSVGGSVKGASLVVNDLPLDNISGNFTYGDGILRLHRFGFTQGDGKYEAELMHNGKNGRIIARASVDGGSLENIVKITKAPLTKITGRLDGNISVDGTTDNPNAHIQGQITQGVMDGYDIDPSDIDVTFEAGILQVNKLSLHVDGGLLAAQGSYAVHGPVNIQIAAKNFSTAILQDVTGSNSVPVDSRIDFALNMSGTSDNPVAEGSVQLTGGTLNGVPFTDAFALFNVKNGVISLNQASLTRSPYKATASGTIPLAALRDDVSDGPIQVELRLDNAGLDGLAFLTPWVEEAKGAMTGRIVVGGTVQNPQLNGSVTVRNGYAKLKGISNPLDSVNGDLIFNGNSATLESHGTMDKKGKGDKGHYDVKGKAVWEGTTPTDYSLTVGAHGLALDCDYYKGPVDGELTVSKDGDLPLISGNMDVHDATINIPLALVMSDSDMNAALDITVKAGDKVRFYNSGLYDVWVTGDATFKGTVKSPYATGHFDVTRGSVRYLDTRFQLIQGRAEFKGTSFIPYINLSANTRVGQYAVFLNLTGPADDMDMNFQSDPPLSRTQIISLITLRNADKHDSSLNSDDMNSLLGSGIRFTLNSLGVTQKLEDALSLDMLTVTTGNLDLSAHDSGDDKNYYNIEMGKYLFNNFMLTAAFGLNHNDNRVGMQYNLGSRFSVDAWRSPKNAYVGGSWRYSF</sequence>
<evidence type="ECO:0000313" key="7">
    <source>
        <dbReference type="EMBL" id="EFQ03864.1"/>
    </source>
</evidence>
<evidence type="ECO:0000259" key="6">
    <source>
        <dbReference type="Pfam" id="PF04357"/>
    </source>
</evidence>
<comment type="subcellular location">
    <subcellularLocation>
        <location evidence="1">Membrane</location>
        <topology evidence="1">Single-pass membrane protein</topology>
    </subcellularLocation>
</comment>
<keyword evidence="3 5" id="KW-1133">Transmembrane helix</keyword>
<dbReference type="eggNOG" id="COG2911">
    <property type="taxonomic scope" value="Bacteria"/>
</dbReference>
<dbReference type="HOGENOM" id="CLU_004587_0_0_9"/>
<dbReference type="PANTHER" id="PTHR36985:SF1">
    <property type="entry name" value="TRANSLOCATION AND ASSEMBLY MODULE SUBUNIT TAMB"/>
    <property type="match status" value="1"/>
</dbReference>
<evidence type="ECO:0000313" key="8">
    <source>
        <dbReference type="Proteomes" id="UP000003195"/>
    </source>
</evidence>
<evidence type="ECO:0000256" key="5">
    <source>
        <dbReference type="SAM" id="Phobius"/>
    </source>
</evidence>
<dbReference type="GO" id="GO:0005886">
    <property type="term" value="C:plasma membrane"/>
    <property type="evidence" value="ECO:0007669"/>
    <property type="project" value="InterPro"/>
</dbReference>
<proteinExistence type="predicted"/>
<evidence type="ECO:0000256" key="1">
    <source>
        <dbReference type="ARBA" id="ARBA00004167"/>
    </source>
</evidence>
<feature type="domain" description="Translocation and assembly module TamB C-terminal" evidence="6">
    <location>
        <begin position="1181"/>
        <end position="1418"/>
    </location>
</feature>
<keyword evidence="8" id="KW-1185">Reference proteome</keyword>
<dbReference type="Pfam" id="PF04357">
    <property type="entry name" value="TamB"/>
    <property type="match status" value="1"/>
</dbReference>
<dbReference type="RefSeq" id="WP_006942126.1">
    <property type="nucleotide sequence ID" value="NZ_GL538208.1"/>
</dbReference>
<evidence type="ECO:0000256" key="4">
    <source>
        <dbReference type="ARBA" id="ARBA00023136"/>
    </source>
</evidence>
<protein>
    <recommendedName>
        <fullName evidence="6">Translocation and assembly module TamB C-terminal domain-containing protein</fullName>
    </recommendedName>
</protein>
<evidence type="ECO:0000256" key="2">
    <source>
        <dbReference type="ARBA" id="ARBA00022692"/>
    </source>
</evidence>
<dbReference type="PANTHER" id="PTHR36985">
    <property type="entry name" value="TRANSLOCATION AND ASSEMBLY MODULE SUBUNIT TAMB"/>
    <property type="match status" value="1"/>
</dbReference>
<comment type="caution">
    <text evidence="7">The sequence shown here is derived from an EMBL/GenBank/DDBJ whole genome shotgun (WGS) entry which is preliminary data.</text>
</comment>
<keyword evidence="4 5" id="KW-0472">Membrane</keyword>
<dbReference type="GO" id="GO:0097347">
    <property type="term" value="C:TAM protein secretion complex"/>
    <property type="evidence" value="ECO:0007669"/>
    <property type="project" value="TreeGrafter"/>
</dbReference>
<dbReference type="OrthoDB" id="3034030at2"/>
<organism evidence="7 8">
    <name type="scientific">Megasphaera micronuciformis F0359</name>
    <dbReference type="NCBI Taxonomy" id="706434"/>
    <lineage>
        <taxon>Bacteria</taxon>
        <taxon>Bacillati</taxon>
        <taxon>Bacillota</taxon>
        <taxon>Negativicutes</taxon>
        <taxon>Veillonellales</taxon>
        <taxon>Veillonellaceae</taxon>
        <taxon>Megasphaera</taxon>
    </lineage>
</organism>
<accession>E2ZCU3</accession>
<name>E2ZCU3_9FIRM</name>